<evidence type="ECO:0000313" key="2">
    <source>
        <dbReference type="Proteomes" id="UP000628736"/>
    </source>
</evidence>
<protein>
    <submittedName>
        <fullName evidence="1">Phosphoribulokinase</fullName>
    </submittedName>
</protein>
<accession>A0A8J6MCE7</accession>
<dbReference type="InterPro" id="IPR027417">
    <property type="entry name" value="P-loop_NTPase"/>
</dbReference>
<evidence type="ECO:0000313" key="1">
    <source>
        <dbReference type="EMBL" id="MBC5721746.1"/>
    </source>
</evidence>
<gene>
    <name evidence="1" type="ORF">H8S11_02785</name>
</gene>
<keyword evidence="2" id="KW-1185">Reference proteome</keyword>
<dbReference type="SUPFAM" id="SSF52540">
    <property type="entry name" value="P-loop containing nucleoside triphosphate hydrolases"/>
    <property type="match status" value="1"/>
</dbReference>
<proteinExistence type="predicted"/>
<dbReference type="Gene3D" id="3.40.50.300">
    <property type="entry name" value="P-loop containing nucleotide triphosphate hydrolases"/>
    <property type="match status" value="1"/>
</dbReference>
<dbReference type="Proteomes" id="UP000628736">
    <property type="component" value="Unassembled WGS sequence"/>
</dbReference>
<sequence length="184" mass="20692">MPLLAAVDQLLTQGQPVLVAIDGPCASGKSTLGAALAELYCCPLLHMDDFFLLPQDRTPERLAKPGENVDHERFDREVLSPLCHGQTAVYRPWQCRSGCFGPAVPVEPGPLTVVEGSYSLHPSLRDRYQLRVWVEAPWGVRRTRLERRDPGCVDRFLNIWVPLEDHYFQACHVKDCCQIHCSGQ</sequence>
<organism evidence="1 2">
    <name type="scientific">Flintibacter hominis</name>
    <dbReference type="NCBI Taxonomy" id="2763048"/>
    <lineage>
        <taxon>Bacteria</taxon>
        <taxon>Bacillati</taxon>
        <taxon>Bacillota</taxon>
        <taxon>Clostridia</taxon>
        <taxon>Eubacteriales</taxon>
        <taxon>Flintibacter</taxon>
    </lineage>
</organism>
<name>A0A8J6MCE7_9FIRM</name>
<dbReference type="AlphaFoldDB" id="A0A8J6MCE7"/>
<reference evidence="1" key="1">
    <citation type="submission" date="2020-08" db="EMBL/GenBank/DDBJ databases">
        <title>Genome public.</title>
        <authorList>
            <person name="Liu C."/>
            <person name="Sun Q."/>
        </authorList>
    </citation>
    <scope>NUCLEOTIDE SEQUENCE</scope>
    <source>
        <strain evidence="1">NSJ-23</strain>
    </source>
</reference>
<comment type="caution">
    <text evidence="1">The sequence shown here is derived from an EMBL/GenBank/DDBJ whole genome shotgun (WGS) entry which is preliminary data.</text>
</comment>
<dbReference type="EMBL" id="JACOPO010000001">
    <property type="protein sequence ID" value="MBC5721746.1"/>
    <property type="molecule type" value="Genomic_DNA"/>
</dbReference>